<reference evidence="2" key="1">
    <citation type="submission" date="2017-11" db="EMBL/GenBank/DDBJ databases">
        <authorList>
            <person name="Duchaud E."/>
        </authorList>
    </citation>
    <scope>NUCLEOTIDE SEQUENCE [LARGE SCALE GENOMIC DNA]</scope>
    <source>
        <strain evidence="2">Tenacibaculum sp. TNO020</strain>
    </source>
</reference>
<dbReference type="EMBL" id="OENF01000039">
    <property type="protein sequence ID" value="SOS75389.1"/>
    <property type="molecule type" value="Genomic_DNA"/>
</dbReference>
<gene>
    <name evidence="1" type="ORF">TNO020_440166</name>
</gene>
<dbReference type="Proteomes" id="UP000234211">
    <property type="component" value="Unassembled WGS sequence"/>
</dbReference>
<accession>A0A2H1YIR0</accession>
<dbReference type="PROSITE" id="PS51257">
    <property type="entry name" value="PROKAR_LIPOPROTEIN"/>
    <property type="match status" value="1"/>
</dbReference>
<dbReference type="AlphaFoldDB" id="A0A2H1YIR0"/>
<evidence type="ECO:0000313" key="2">
    <source>
        <dbReference type="Proteomes" id="UP000234211"/>
    </source>
</evidence>
<evidence type="ECO:0000313" key="1">
    <source>
        <dbReference type="EMBL" id="SOS75389.1"/>
    </source>
</evidence>
<name>A0A2H1YIR0_9FLAO</name>
<organism evidence="1 2">
    <name type="scientific">Tenacibaculum piscium</name>
    <dbReference type="NCBI Taxonomy" id="1458515"/>
    <lineage>
        <taxon>Bacteria</taxon>
        <taxon>Pseudomonadati</taxon>
        <taxon>Bacteroidota</taxon>
        <taxon>Flavobacteriia</taxon>
        <taxon>Flavobacteriales</taxon>
        <taxon>Flavobacteriaceae</taxon>
        <taxon>Tenacibaculum</taxon>
    </lineage>
</organism>
<keyword evidence="2" id="KW-1185">Reference proteome</keyword>
<protein>
    <recommendedName>
        <fullName evidence="3">Lipoprotein</fullName>
    </recommendedName>
</protein>
<dbReference type="OrthoDB" id="1351904at2"/>
<dbReference type="GeneID" id="86942219"/>
<sequence>MLKKIKEIGIVIIIISAFACCDSEKPIGLWDDNIKLSQKKVQFSSEKNSIVINTKGKWWWIHEVSLNGNSNFDLNKIDTNANNFIIKETEFKIERKNTTEIHIEMTKNKTNYERILFIGLEAGNYFDGIKITQAKN</sequence>
<evidence type="ECO:0008006" key="3">
    <source>
        <dbReference type="Google" id="ProtNLM"/>
    </source>
</evidence>
<proteinExistence type="predicted"/>
<dbReference type="RefSeq" id="WP_101918019.1">
    <property type="nucleotide sequence ID" value="NZ_JAJGWR010000001.1"/>
</dbReference>